<gene>
    <name evidence="2" type="ORF">OP10G_1433</name>
</gene>
<dbReference type="Pfam" id="PF07705">
    <property type="entry name" value="CARDB"/>
    <property type="match status" value="1"/>
</dbReference>
<keyword evidence="3" id="KW-1185">Reference proteome</keyword>
<dbReference type="InterPro" id="IPR013783">
    <property type="entry name" value="Ig-like_fold"/>
</dbReference>
<feature type="domain" description="F5/8 type C" evidence="1">
    <location>
        <begin position="510"/>
        <end position="661"/>
    </location>
</feature>
<dbReference type="InterPro" id="IPR008979">
    <property type="entry name" value="Galactose-bd-like_sf"/>
</dbReference>
<reference evidence="2 3" key="1">
    <citation type="journal article" date="2014" name="PLoS ONE">
        <title>The first complete genome sequence of the class fimbriimonadia in the phylum armatimonadetes.</title>
        <authorList>
            <person name="Hu Z.Y."/>
            <person name="Wang Y.Z."/>
            <person name="Im W.T."/>
            <person name="Wang S.Y."/>
            <person name="Zhao G.P."/>
            <person name="Zheng H.J."/>
            <person name="Quan Z.X."/>
        </authorList>
    </citation>
    <scope>NUCLEOTIDE SEQUENCE [LARGE SCALE GENOMIC DNA]</scope>
    <source>
        <strain evidence="2">Gsoil 348</strain>
    </source>
</reference>
<dbReference type="EMBL" id="CP007139">
    <property type="protein sequence ID" value="AIE84801.1"/>
    <property type="molecule type" value="Genomic_DNA"/>
</dbReference>
<dbReference type="InterPro" id="IPR011635">
    <property type="entry name" value="CARDB"/>
</dbReference>
<dbReference type="Gene3D" id="2.60.40.10">
    <property type="entry name" value="Immunoglobulins"/>
    <property type="match status" value="1"/>
</dbReference>
<dbReference type="KEGG" id="fgi:OP10G_1433"/>
<dbReference type="AlphaFoldDB" id="A0A068NMV4"/>
<dbReference type="Gene3D" id="2.60.120.260">
    <property type="entry name" value="Galactose-binding domain-like"/>
    <property type="match status" value="1"/>
</dbReference>
<proteinExistence type="predicted"/>
<evidence type="ECO:0000313" key="2">
    <source>
        <dbReference type="EMBL" id="AIE84801.1"/>
    </source>
</evidence>
<accession>A0A068NMV4</accession>
<dbReference type="PROSITE" id="PS50022">
    <property type="entry name" value="FA58C_3"/>
    <property type="match status" value="1"/>
</dbReference>
<protein>
    <recommendedName>
        <fullName evidence="1">F5/8 type C domain-containing protein</fullName>
    </recommendedName>
</protein>
<organism evidence="2 3">
    <name type="scientific">Fimbriimonas ginsengisoli Gsoil 348</name>
    <dbReference type="NCBI Taxonomy" id="661478"/>
    <lineage>
        <taxon>Bacteria</taxon>
        <taxon>Bacillati</taxon>
        <taxon>Armatimonadota</taxon>
        <taxon>Fimbriimonadia</taxon>
        <taxon>Fimbriimonadales</taxon>
        <taxon>Fimbriimonadaceae</taxon>
        <taxon>Fimbriimonas</taxon>
    </lineage>
</organism>
<dbReference type="InterPro" id="IPR000421">
    <property type="entry name" value="FA58C"/>
</dbReference>
<dbReference type="SUPFAM" id="SSF49785">
    <property type="entry name" value="Galactose-binding domain-like"/>
    <property type="match status" value="1"/>
</dbReference>
<dbReference type="Proteomes" id="UP000027982">
    <property type="component" value="Chromosome"/>
</dbReference>
<dbReference type="HOGENOM" id="CLU_412657_0_0_0"/>
<evidence type="ECO:0000259" key="1">
    <source>
        <dbReference type="PROSITE" id="PS50022"/>
    </source>
</evidence>
<sequence length="665" mass="70447">MNRPAGTVKPETPEVPRGAATWRYRIAGDGGAGWQQLGAQGSADTAKIEGAQATSDTKETRIEGLQSTVQEMVDHPFANYGFALAFDAPVQFGSGQANSGRPRLELELEDAAPKTGADLSVVAIERKGNPGELATFVAHVKNVGTASSPGFSATWYVEDKPGVPQDVSKPLAPGEEATLSTQAAYRNDKSDHRFGSVALRIRPSGPDANPRNDGLSVVTSGRGITVAVSKATAAQLAPQSAEDWVQGQVRLFNDVYLAQSRFSFAPDGVRERVLVNRVMVADLGSVGDASLGDAVVQVASTDPTRFLRSLAMTIGAPSYGAESVSPENNLLSNRGGQDRFPGLMGYGDTRYEGLVPGQVGLPYEAFSNPMFEAIPIEPTGLLSATDVATLNAAFGGPAPVLPKTVLLHVQNQAGEGLDGAELQIFQTQDGKIAKDATSRVTLTTTKGGTALLPGGDSSPFAKLDPTGGNGALLIKATANGVTEWTWLKNWQLIDTASRGNRVAAIMDLRVALPSLPLESETNLAADRIVSDSAGSVPAKLAALIDGSNETEAALGGKPGDWVEIDLGRDRTVGEVDLVADPGSVWTAYDLVTYSTGQRPEEAQRWTQEVDANWSYHNRRDPLSANRVSVAYRGKPRRFRFLRIVNRGRTPGRLAEIKVIPAKVAQ</sequence>
<name>A0A068NMV4_FIMGI</name>
<evidence type="ECO:0000313" key="3">
    <source>
        <dbReference type="Proteomes" id="UP000027982"/>
    </source>
</evidence>